<keyword evidence="4" id="KW-0690">Ribosome biogenesis</keyword>
<protein>
    <recommendedName>
        <fullName evidence="11">C2H2-type domain-containing protein</fullName>
    </recommendedName>
</protein>
<keyword evidence="5" id="KW-0479">Metal-binding</keyword>
<evidence type="ECO:0000313" key="12">
    <source>
        <dbReference type="EMBL" id="KAG0581315.1"/>
    </source>
</evidence>
<evidence type="ECO:0000256" key="7">
    <source>
        <dbReference type="ARBA" id="ARBA00022833"/>
    </source>
</evidence>
<proteinExistence type="inferred from homology"/>
<dbReference type="InterPro" id="IPR036236">
    <property type="entry name" value="Znf_C2H2_sf"/>
</dbReference>
<name>A0A8T0IE86_CERPU</name>
<dbReference type="GO" id="GO:0005634">
    <property type="term" value="C:nucleus"/>
    <property type="evidence" value="ECO:0007669"/>
    <property type="project" value="UniProtKB-SubCell"/>
</dbReference>
<keyword evidence="13" id="KW-1185">Reference proteome</keyword>
<dbReference type="PROSITE" id="PS00028">
    <property type="entry name" value="ZINC_FINGER_C2H2_1"/>
    <property type="match status" value="1"/>
</dbReference>
<dbReference type="PANTHER" id="PTHR47444:SF1">
    <property type="entry name" value="EXPRESSED PROTEIN"/>
    <property type="match status" value="1"/>
</dbReference>
<dbReference type="Proteomes" id="UP000822688">
    <property type="component" value="Chromosome 4"/>
</dbReference>
<reference evidence="12" key="1">
    <citation type="submission" date="2020-06" db="EMBL/GenBank/DDBJ databases">
        <title>WGS assembly of Ceratodon purpureus strain R40.</title>
        <authorList>
            <person name="Carey S.B."/>
            <person name="Jenkins J."/>
            <person name="Shu S."/>
            <person name="Lovell J.T."/>
            <person name="Sreedasyam A."/>
            <person name="Maumus F."/>
            <person name="Tiley G.P."/>
            <person name="Fernandez-Pozo N."/>
            <person name="Barry K."/>
            <person name="Chen C."/>
            <person name="Wang M."/>
            <person name="Lipzen A."/>
            <person name="Daum C."/>
            <person name="Saski C.A."/>
            <person name="Payton A.C."/>
            <person name="Mcbreen J.C."/>
            <person name="Conrad R.E."/>
            <person name="Kollar L.M."/>
            <person name="Olsson S."/>
            <person name="Huttunen S."/>
            <person name="Landis J.B."/>
            <person name="Wickett N.J."/>
            <person name="Johnson M.G."/>
            <person name="Rensing S.A."/>
            <person name="Grimwood J."/>
            <person name="Schmutz J."/>
            <person name="Mcdaniel S.F."/>
        </authorList>
    </citation>
    <scope>NUCLEOTIDE SEQUENCE</scope>
    <source>
        <strain evidence="12">R40</strain>
    </source>
</reference>
<dbReference type="AlphaFoldDB" id="A0A8T0IE86"/>
<evidence type="ECO:0000256" key="8">
    <source>
        <dbReference type="ARBA" id="ARBA00023242"/>
    </source>
</evidence>
<dbReference type="Pfam" id="PF12171">
    <property type="entry name" value="zf-C2H2_jaz"/>
    <property type="match status" value="1"/>
</dbReference>
<dbReference type="SMART" id="SM00451">
    <property type="entry name" value="ZnF_U1"/>
    <property type="match status" value="1"/>
</dbReference>
<evidence type="ECO:0000256" key="4">
    <source>
        <dbReference type="ARBA" id="ARBA00022517"/>
    </source>
</evidence>
<comment type="subcellular location">
    <subcellularLocation>
        <location evidence="2">Cytoplasm</location>
    </subcellularLocation>
    <subcellularLocation>
        <location evidence="1">Nucleus</location>
    </subcellularLocation>
</comment>
<dbReference type="InterPro" id="IPR013087">
    <property type="entry name" value="Znf_C2H2_type"/>
</dbReference>
<dbReference type="GO" id="GO:0042254">
    <property type="term" value="P:ribosome biogenesis"/>
    <property type="evidence" value="ECO:0007669"/>
    <property type="project" value="UniProtKB-KW"/>
</dbReference>
<dbReference type="InterPro" id="IPR003604">
    <property type="entry name" value="Matrin/U1-like-C_Znf_C2H2"/>
</dbReference>
<dbReference type="GO" id="GO:0005737">
    <property type="term" value="C:cytoplasm"/>
    <property type="evidence" value="ECO:0007669"/>
    <property type="project" value="UniProtKB-SubCell"/>
</dbReference>
<gene>
    <name evidence="12" type="ORF">KC19_4G242200</name>
</gene>
<feature type="region of interest" description="Disordered" evidence="10">
    <location>
        <begin position="75"/>
        <end position="125"/>
    </location>
</feature>
<evidence type="ECO:0000313" key="13">
    <source>
        <dbReference type="Proteomes" id="UP000822688"/>
    </source>
</evidence>
<dbReference type="SUPFAM" id="SSF57667">
    <property type="entry name" value="beta-beta-alpha zinc fingers"/>
    <property type="match status" value="1"/>
</dbReference>
<dbReference type="InterPro" id="IPR022755">
    <property type="entry name" value="Znf_C2H2_jaz"/>
</dbReference>
<organism evidence="12 13">
    <name type="scientific">Ceratodon purpureus</name>
    <name type="common">Fire moss</name>
    <name type="synonym">Dicranum purpureum</name>
    <dbReference type="NCBI Taxonomy" id="3225"/>
    <lineage>
        <taxon>Eukaryota</taxon>
        <taxon>Viridiplantae</taxon>
        <taxon>Streptophyta</taxon>
        <taxon>Embryophyta</taxon>
        <taxon>Bryophyta</taxon>
        <taxon>Bryophytina</taxon>
        <taxon>Bryopsida</taxon>
        <taxon>Dicranidae</taxon>
        <taxon>Pseudoditrichales</taxon>
        <taxon>Ditrichaceae</taxon>
        <taxon>Ceratodon</taxon>
    </lineage>
</organism>
<keyword evidence="8" id="KW-0539">Nucleus</keyword>
<evidence type="ECO:0000256" key="10">
    <source>
        <dbReference type="SAM" id="MobiDB-lite"/>
    </source>
</evidence>
<feature type="region of interest" description="Disordered" evidence="10">
    <location>
        <begin position="1"/>
        <end position="28"/>
    </location>
</feature>
<dbReference type="GO" id="GO:0043021">
    <property type="term" value="F:ribonucleoprotein complex binding"/>
    <property type="evidence" value="ECO:0007669"/>
    <property type="project" value="UniProtKB-ARBA"/>
</dbReference>
<dbReference type="GO" id="GO:0003676">
    <property type="term" value="F:nucleic acid binding"/>
    <property type="evidence" value="ECO:0007669"/>
    <property type="project" value="InterPro"/>
</dbReference>
<evidence type="ECO:0000256" key="9">
    <source>
        <dbReference type="ARBA" id="ARBA00038064"/>
    </source>
</evidence>
<dbReference type="FunFam" id="3.30.160.60:FF:000299">
    <property type="entry name" value="Zinc finger protein 593"/>
    <property type="match status" value="1"/>
</dbReference>
<keyword evidence="6" id="KW-0863">Zinc-finger</keyword>
<evidence type="ECO:0000256" key="6">
    <source>
        <dbReference type="ARBA" id="ARBA00022771"/>
    </source>
</evidence>
<dbReference type="Gene3D" id="3.30.160.60">
    <property type="entry name" value="Classic Zinc Finger"/>
    <property type="match status" value="1"/>
</dbReference>
<comment type="similarity">
    <text evidence="9">Belongs to the ZNF593/BUD20 C2H2-type zinc-finger protein family.</text>
</comment>
<feature type="compositionally biased region" description="Basic residues" evidence="10">
    <location>
        <begin position="78"/>
        <end position="88"/>
    </location>
</feature>
<accession>A0A8T0IE86</accession>
<keyword evidence="3" id="KW-0963">Cytoplasm</keyword>
<comment type="caution">
    <text evidence="12">The sequence shown here is derived from an EMBL/GenBank/DDBJ whole genome shotgun (WGS) entry which is preliminary data.</text>
</comment>
<dbReference type="EMBL" id="CM026424">
    <property type="protein sequence ID" value="KAG0581315.1"/>
    <property type="molecule type" value="Genomic_DNA"/>
</dbReference>
<dbReference type="PANTHER" id="PTHR47444">
    <property type="entry name" value="EXPRESSED PROTEIN"/>
    <property type="match status" value="1"/>
</dbReference>
<feature type="compositionally biased region" description="Basic residues" evidence="10">
    <location>
        <begin position="1"/>
        <end position="25"/>
    </location>
</feature>
<keyword evidence="7" id="KW-0862">Zinc</keyword>
<dbReference type="GO" id="GO:0008270">
    <property type="term" value="F:zinc ion binding"/>
    <property type="evidence" value="ECO:0007669"/>
    <property type="project" value="UniProtKB-KW"/>
</dbReference>
<evidence type="ECO:0000259" key="11">
    <source>
        <dbReference type="PROSITE" id="PS00028"/>
    </source>
</evidence>
<feature type="domain" description="C2H2-type" evidence="11">
    <location>
        <begin position="60"/>
        <end position="82"/>
    </location>
</feature>
<evidence type="ECO:0000256" key="2">
    <source>
        <dbReference type="ARBA" id="ARBA00004496"/>
    </source>
</evidence>
<evidence type="ECO:0000256" key="1">
    <source>
        <dbReference type="ARBA" id="ARBA00004123"/>
    </source>
</evidence>
<evidence type="ECO:0000256" key="5">
    <source>
        <dbReference type="ARBA" id="ARBA00022723"/>
    </source>
</evidence>
<evidence type="ECO:0000256" key="3">
    <source>
        <dbReference type="ARBA" id="ARBA00022490"/>
    </source>
</evidence>
<sequence>MGKCPNHKNSHGKHYSHKSARRTKFEKKGDDMIYTELRKVETPKSTEIDPDLPGLGQFYCLHCDRHFSTTTIRDEHYKTKKHRRRVKMMKGPAPHNQTDAEVAAGMGVPDNGPKLRIGEGLAMAS</sequence>